<dbReference type="EMBL" id="VZCW01000369">
    <property type="protein sequence ID" value="MQN13996.1"/>
    <property type="molecule type" value="Genomic_DNA"/>
</dbReference>
<evidence type="ECO:0000313" key="1">
    <source>
        <dbReference type="EMBL" id="MQN13996.1"/>
    </source>
</evidence>
<protein>
    <submittedName>
        <fullName evidence="1">Uncharacterized protein</fullName>
    </submittedName>
</protein>
<evidence type="ECO:0000313" key="2">
    <source>
        <dbReference type="Proteomes" id="UP000442105"/>
    </source>
</evidence>
<accession>A0AA90ZN11</accession>
<name>A0AA90ZN11_9BACT</name>
<organism evidence="1 2">
    <name type="scientific">Segatella copri</name>
    <dbReference type="NCBI Taxonomy" id="165179"/>
    <lineage>
        <taxon>Bacteria</taxon>
        <taxon>Pseudomonadati</taxon>
        <taxon>Bacteroidota</taxon>
        <taxon>Bacteroidia</taxon>
        <taxon>Bacteroidales</taxon>
        <taxon>Prevotellaceae</taxon>
        <taxon>Segatella</taxon>
    </lineage>
</organism>
<reference evidence="2" key="1">
    <citation type="submission" date="2019-09" db="EMBL/GenBank/DDBJ databases">
        <title>Distinct polysaccharide growth profiles of human intestinal Prevotella copri isolates.</title>
        <authorList>
            <person name="Fehlner-Peach H."/>
            <person name="Magnabosco C."/>
            <person name="Raghavan V."/>
            <person name="Scher J.U."/>
            <person name="Tett A."/>
            <person name="Cox L.M."/>
            <person name="Gottsegen C."/>
            <person name="Watters A."/>
            <person name="Wiltshire- Gordon J.D."/>
            <person name="Segata N."/>
            <person name="Bonneau R."/>
            <person name="Littman D.R."/>
        </authorList>
    </citation>
    <scope>NUCLEOTIDE SEQUENCE [LARGE SCALE GENOMIC DNA]</scope>
    <source>
        <strain evidence="2">iAQ1179</strain>
    </source>
</reference>
<dbReference type="AlphaFoldDB" id="A0AA90ZN11"/>
<sequence length="1120" mass="131111">MSEKKGLGEELYHIKNSPFAEAALPALEELIHRIPKFEKLIYGHSFPMEEKDLGYCPSAFFLPESLFFEVRWVALQVLRKRKEIIMFISYRDQIEKLILLGQTTEALELLEDCKQKLGYSMWYYEMKLSVYGLMGDSERMIRLVSEVNKIHKEDKRGYVSLLLHFLYKRSMENISALDFDMELESIFKRNSKTYLKDRDNYFLFRLNFYCNSSIKELAPMLLFESTNSLIDRYILLIRIIKVCSIQSGLENYALTEVGSHLYKRLKDPDLLPLVALCKEKLPESYFDTAFVSVLDHYYVGEYEEVIRECKSYIAENPSDFDFIKLYCHSLILAKKGFQNITTDADTPINKLAHLVYLIKNGDNIKENIYKFYQFSKRLYGFSICAELDYFHMRQQDMSDTTNLHFMFKRTFDPYFAKMFDETDEQIAYLEEASHHILGSVVIKYQKHRIQNIIDEDDGVVDCISSIDNARILHNKKEYEKSNVLLDDICKEYKECVPVVQSAVNLCFSNFVETGDSMGAIRYYVRKYMENHAFVAKLMTKDFVYHLNRSKYKGLRYNLDFLIFAVMNIREESDLSFLLESYCRYLEVKPIQGLLKVFETFDQKKVEVFLAQIVQDDFLRHTTFVESTREVLDQMRAIITYLVKMDTSHKDQYLKWQQALSEEMIAYEGMRKVDESKIYANQPAIIKYELADIRRLYEQYGTQNKLLEYGSLMVLVDQMKSHPNEQVRDVWSSGVHFTDNSLKEISYQLYDKIRYKFLKSKFGLGTYLSTRIRHGVFEGEVRSVFDESVLVLNMVNEKYVPITYWRNRYVLSGNENDYLMAELEKFSQKVDTCISSFKSDVLQIRIDEKDKGAFDYILSDDKICMDVLHSYLSSDSFETFCDMLMYTMWEVTAVNLTKIRAILQGEFISHLRTALDDLSPICDKISNARFKTAFRCALNDCRSRLERRIGAVTEWFHIQDAKFDDFNLANQLNIVWSITCKMHPSINCTMHCNCIEDLKIKGEYCIHISDLLRIFITNMMLHSKDEYKKEFNVNATVENGVLTIIFENNCSGDADLLNEKFTQLLSSEDRLQKEGGSGLVKARKIVRYDLGCTDNEVSIKVKDGKCRSVITINLSNIRANG</sequence>
<proteinExistence type="predicted"/>
<dbReference type="Proteomes" id="UP000442105">
    <property type="component" value="Unassembled WGS sequence"/>
</dbReference>
<dbReference type="RefSeq" id="WP_153129397.1">
    <property type="nucleotide sequence ID" value="NZ_VZCW01000369.1"/>
</dbReference>
<gene>
    <name evidence="1" type="ORF">F7D95_14615</name>
</gene>
<comment type="caution">
    <text evidence="1">The sequence shown here is derived from an EMBL/GenBank/DDBJ whole genome shotgun (WGS) entry which is preliminary data.</text>
</comment>